<dbReference type="InterPro" id="IPR029062">
    <property type="entry name" value="Class_I_gatase-like"/>
</dbReference>
<dbReference type="PROSITE" id="PS51273">
    <property type="entry name" value="GATASE_TYPE_1"/>
    <property type="match status" value="1"/>
</dbReference>
<keyword evidence="2" id="KW-1185">Reference proteome</keyword>
<organism evidence="1 2">
    <name type="scientific">Rubrivivax albus</name>
    <dbReference type="NCBI Taxonomy" id="2499835"/>
    <lineage>
        <taxon>Bacteria</taxon>
        <taxon>Pseudomonadati</taxon>
        <taxon>Pseudomonadota</taxon>
        <taxon>Betaproteobacteria</taxon>
        <taxon>Burkholderiales</taxon>
        <taxon>Sphaerotilaceae</taxon>
        <taxon>Rubrivivax</taxon>
    </lineage>
</organism>
<dbReference type="CDD" id="cd01745">
    <property type="entry name" value="GATase1_2"/>
    <property type="match status" value="1"/>
</dbReference>
<comment type="caution">
    <text evidence="1">The sequence shown here is derived from an EMBL/GenBank/DDBJ whole genome shotgun (WGS) entry which is preliminary data.</text>
</comment>
<dbReference type="InterPro" id="IPR011697">
    <property type="entry name" value="Peptidase_C26"/>
</dbReference>
<accession>A0A3S2TQJ7</accession>
<keyword evidence="1" id="KW-0378">Hydrolase</keyword>
<dbReference type="GO" id="GO:0006598">
    <property type="term" value="P:polyamine catabolic process"/>
    <property type="evidence" value="ECO:0007669"/>
    <property type="project" value="TreeGrafter"/>
</dbReference>
<protein>
    <submittedName>
        <fullName evidence="1">Gamma-glutamyl-gamma-aminobutyrate hydrolase family protein</fullName>
    </submittedName>
</protein>
<dbReference type="Gene3D" id="3.40.50.880">
    <property type="match status" value="1"/>
</dbReference>
<proteinExistence type="predicted"/>
<evidence type="ECO:0000313" key="1">
    <source>
        <dbReference type="EMBL" id="RVT54470.1"/>
    </source>
</evidence>
<reference evidence="1 2" key="1">
    <citation type="submission" date="2019-01" db="EMBL/GenBank/DDBJ databases">
        <authorList>
            <person name="Chen W.-M."/>
        </authorList>
    </citation>
    <scope>NUCLEOTIDE SEQUENCE [LARGE SCALE GENOMIC DNA]</scope>
    <source>
        <strain evidence="1 2">ICH-3</strain>
    </source>
</reference>
<dbReference type="SUPFAM" id="SSF52317">
    <property type="entry name" value="Class I glutamine amidotransferase-like"/>
    <property type="match status" value="1"/>
</dbReference>
<dbReference type="Proteomes" id="UP000288178">
    <property type="component" value="Unassembled WGS sequence"/>
</dbReference>
<evidence type="ECO:0000313" key="2">
    <source>
        <dbReference type="Proteomes" id="UP000288178"/>
    </source>
</evidence>
<dbReference type="Pfam" id="PF07722">
    <property type="entry name" value="Peptidase_C26"/>
    <property type="match status" value="1"/>
</dbReference>
<dbReference type="InterPro" id="IPR044668">
    <property type="entry name" value="PuuD-like"/>
</dbReference>
<name>A0A3S2TQJ7_9BURK</name>
<dbReference type="GO" id="GO:0033969">
    <property type="term" value="F:gamma-glutamyl-gamma-aminobutyrate hydrolase activity"/>
    <property type="evidence" value="ECO:0007669"/>
    <property type="project" value="TreeGrafter"/>
</dbReference>
<dbReference type="OrthoDB" id="9813383at2"/>
<dbReference type="AlphaFoldDB" id="A0A3S2TQJ7"/>
<dbReference type="PANTHER" id="PTHR43235">
    <property type="entry name" value="GLUTAMINE AMIDOTRANSFERASE PB2B2.05-RELATED"/>
    <property type="match status" value="1"/>
</dbReference>
<dbReference type="GO" id="GO:0005829">
    <property type="term" value="C:cytosol"/>
    <property type="evidence" value="ECO:0007669"/>
    <property type="project" value="TreeGrafter"/>
</dbReference>
<dbReference type="PANTHER" id="PTHR43235:SF1">
    <property type="entry name" value="GLUTAMINE AMIDOTRANSFERASE PB2B2.05-RELATED"/>
    <property type="match status" value="1"/>
</dbReference>
<dbReference type="EMBL" id="SACT01000001">
    <property type="protein sequence ID" value="RVT54470.1"/>
    <property type="molecule type" value="Genomic_DNA"/>
</dbReference>
<sequence>MDRPLLIGISARIYYPTRPVLDMGGIWTRTLHYLEQSVAHWLMSPKVLAVMIPAVDRDSVVQRSDLSLHGYAEALDGLVLQGGNDISPQAYGEVPIAPQWQGDAVRDRYEVELLQRFMQAGKPVLGICRGCQLINVALGGTLYQDIPTQRPDALKHVDAEHYERQLHEVELVEGTTLARLYPGRRQAMINSIHHQGVKDLGRELVVEALAPDGMVEAIRWTGPGYVFGMQWHPEFLALGALHDEQLDGHPILNHFLDAARQVRDGHAR</sequence>
<gene>
    <name evidence="1" type="ORF">ENE75_02425</name>
</gene>